<sequence>MNLLLPSALYLANCINTIHSPMSNEVFSLTLCNFSIVINNSL</sequence>
<evidence type="ECO:0000313" key="3">
    <source>
        <dbReference type="WBParaSite" id="BTMF_0001794001-mRNA-1"/>
    </source>
</evidence>
<evidence type="ECO:0000313" key="2">
    <source>
        <dbReference type="Proteomes" id="UP000280834"/>
    </source>
</evidence>
<dbReference type="EMBL" id="UZAG01023330">
    <property type="protein sequence ID" value="VDO56391.1"/>
    <property type="molecule type" value="Genomic_DNA"/>
</dbReference>
<dbReference type="AlphaFoldDB" id="A0A0R3RD17"/>
<name>A0A0R3RD17_9BILA</name>
<evidence type="ECO:0000313" key="1">
    <source>
        <dbReference type="EMBL" id="VDO56391.1"/>
    </source>
</evidence>
<reference evidence="3" key="1">
    <citation type="submission" date="2017-02" db="UniProtKB">
        <authorList>
            <consortium name="WormBaseParasite"/>
        </authorList>
    </citation>
    <scope>IDENTIFICATION</scope>
</reference>
<keyword evidence="2" id="KW-1185">Reference proteome</keyword>
<proteinExistence type="predicted"/>
<gene>
    <name evidence="1" type="ORF">BTMF_LOCUS15902</name>
</gene>
<reference evidence="1 2" key="2">
    <citation type="submission" date="2018-11" db="EMBL/GenBank/DDBJ databases">
        <authorList>
            <consortium name="Pathogen Informatics"/>
        </authorList>
    </citation>
    <scope>NUCLEOTIDE SEQUENCE [LARGE SCALE GENOMIC DNA]</scope>
</reference>
<dbReference type="Proteomes" id="UP000280834">
    <property type="component" value="Unassembled WGS sequence"/>
</dbReference>
<dbReference type="WBParaSite" id="BTMF_0001794001-mRNA-1">
    <property type="protein sequence ID" value="BTMF_0001794001-mRNA-1"/>
    <property type="gene ID" value="BTMF_0001794001"/>
</dbReference>
<protein>
    <submittedName>
        <fullName evidence="1 3">Uncharacterized protein</fullName>
    </submittedName>
</protein>
<organism evidence="3">
    <name type="scientific">Brugia timori</name>
    <dbReference type="NCBI Taxonomy" id="42155"/>
    <lineage>
        <taxon>Eukaryota</taxon>
        <taxon>Metazoa</taxon>
        <taxon>Ecdysozoa</taxon>
        <taxon>Nematoda</taxon>
        <taxon>Chromadorea</taxon>
        <taxon>Rhabditida</taxon>
        <taxon>Spirurina</taxon>
        <taxon>Spiruromorpha</taxon>
        <taxon>Filarioidea</taxon>
        <taxon>Onchocercidae</taxon>
        <taxon>Brugia</taxon>
    </lineage>
</organism>
<accession>A0A0R3RD17</accession>